<feature type="domain" description="HTH tetR-type" evidence="5">
    <location>
        <begin position="7"/>
        <end position="67"/>
    </location>
</feature>
<comment type="caution">
    <text evidence="6">The sequence shown here is derived from an EMBL/GenBank/DDBJ whole genome shotgun (WGS) entry which is preliminary data.</text>
</comment>
<dbReference type="GO" id="GO:0003677">
    <property type="term" value="F:DNA binding"/>
    <property type="evidence" value="ECO:0007669"/>
    <property type="project" value="UniProtKB-UniRule"/>
</dbReference>
<dbReference type="Proteomes" id="UP000548304">
    <property type="component" value="Unassembled WGS sequence"/>
</dbReference>
<dbReference type="AlphaFoldDB" id="A0A852Z5S5"/>
<dbReference type="Pfam" id="PF00440">
    <property type="entry name" value="TetR_N"/>
    <property type="match status" value="1"/>
</dbReference>
<dbReference type="SUPFAM" id="SSF46689">
    <property type="entry name" value="Homeodomain-like"/>
    <property type="match status" value="1"/>
</dbReference>
<proteinExistence type="predicted"/>
<name>A0A852Z5S5_9ACTN</name>
<dbReference type="PROSITE" id="PS50977">
    <property type="entry name" value="HTH_TETR_2"/>
    <property type="match status" value="1"/>
</dbReference>
<dbReference type="EMBL" id="JACBYW010000001">
    <property type="protein sequence ID" value="NYH77563.1"/>
    <property type="molecule type" value="Genomic_DNA"/>
</dbReference>
<keyword evidence="3" id="KW-0804">Transcription</keyword>
<evidence type="ECO:0000256" key="4">
    <source>
        <dbReference type="PROSITE-ProRule" id="PRU00335"/>
    </source>
</evidence>
<dbReference type="InterPro" id="IPR009057">
    <property type="entry name" value="Homeodomain-like_sf"/>
</dbReference>
<evidence type="ECO:0000313" key="7">
    <source>
        <dbReference type="Proteomes" id="UP000548304"/>
    </source>
</evidence>
<keyword evidence="2 4" id="KW-0238">DNA-binding</keyword>
<dbReference type="PRINTS" id="PR00455">
    <property type="entry name" value="HTHTETR"/>
</dbReference>
<keyword evidence="7" id="KW-1185">Reference proteome</keyword>
<dbReference type="RefSeq" id="WP_179534071.1">
    <property type="nucleotide sequence ID" value="NZ_JACBYW010000001.1"/>
</dbReference>
<feature type="DNA-binding region" description="H-T-H motif" evidence="4">
    <location>
        <begin position="30"/>
        <end position="49"/>
    </location>
</feature>
<evidence type="ECO:0000313" key="6">
    <source>
        <dbReference type="EMBL" id="NYH77563.1"/>
    </source>
</evidence>
<evidence type="ECO:0000256" key="2">
    <source>
        <dbReference type="ARBA" id="ARBA00023125"/>
    </source>
</evidence>
<dbReference type="InterPro" id="IPR036271">
    <property type="entry name" value="Tet_transcr_reg_TetR-rel_C_sf"/>
</dbReference>
<reference evidence="6 7" key="1">
    <citation type="submission" date="2020-07" db="EMBL/GenBank/DDBJ databases">
        <title>Genomic Encyclopedia of Type Strains, Phase III (KMG-III): the genomes of soil and plant-associated and newly described type strains.</title>
        <authorList>
            <person name="Whitman W."/>
        </authorList>
    </citation>
    <scope>NUCLEOTIDE SEQUENCE [LARGE SCALE GENOMIC DNA]</scope>
    <source>
        <strain evidence="6 7">CECT 8576</strain>
    </source>
</reference>
<gene>
    <name evidence="6" type="ORF">FHR84_000877</name>
</gene>
<sequence>MVRQSTEVVRERVLNAAADLFDRYGVHAVGLQRVIDEVGCGKYMLYREFPSKDDLIVAYLRRSCQYWDQTLDSTRATTTRPEEQLIELVRTVSRQVPGTRGCPLRNTYAEFPEHDHPARQVALEHFSLVRQQLGDIARQTGAPEPDRLAERILLIINGLYSPGHTAGPEDMSEISVTLARDIVAVETGKHPTRDQSGQRAEAR</sequence>
<organism evidence="6 7">
    <name type="scientific">Actinopolyspora biskrensis</name>
    <dbReference type="NCBI Taxonomy" id="1470178"/>
    <lineage>
        <taxon>Bacteria</taxon>
        <taxon>Bacillati</taxon>
        <taxon>Actinomycetota</taxon>
        <taxon>Actinomycetes</taxon>
        <taxon>Actinopolysporales</taxon>
        <taxon>Actinopolysporaceae</taxon>
        <taxon>Actinopolyspora</taxon>
    </lineage>
</organism>
<dbReference type="InterPro" id="IPR001647">
    <property type="entry name" value="HTH_TetR"/>
</dbReference>
<keyword evidence="1" id="KW-0805">Transcription regulation</keyword>
<evidence type="ECO:0000259" key="5">
    <source>
        <dbReference type="PROSITE" id="PS50977"/>
    </source>
</evidence>
<accession>A0A852Z5S5</accession>
<dbReference type="Gene3D" id="1.10.357.10">
    <property type="entry name" value="Tetracycline Repressor, domain 2"/>
    <property type="match status" value="1"/>
</dbReference>
<dbReference type="PANTHER" id="PTHR47506:SF1">
    <property type="entry name" value="HTH-TYPE TRANSCRIPTIONAL REGULATOR YJDC"/>
    <property type="match status" value="1"/>
</dbReference>
<evidence type="ECO:0000256" key="3">
    <source>
        <dbReference type="ARBA" id="ARBA00023163"/>
    </source>
</evidence>
<protein>
    <submittedName>
        <fullName evidence="6">AcrR family transcriptional regulator</fullName>
    </submittedName>
</protein>
<dbReference type="PANTHER" id="PTHR47506">
    <property type="entry name" value="TRANSCRIPTIONAL REGULATORY PROTEIN"/>
    <property type="match status" value="1"/>
</dbReference>
<evidence type="ECO:0000256" key="1">
    <source>
        <dbReference type="ARBA" id="ARBA00023015"/>
    </source>
</evidence>
<dbReference type="SUPFAM" id="SSF48498">
    <property type="entry name" value="Tetracyclin repressor-like, C-terminal domain"/>
    <property type="match status" value="1"/>
</dbReference>